<name>A0A0H3BRH4_SALNS</name>
<reference evidence="1 2" key="1">
    <citation type="journal article" date="2011" name="J. Bacteriol.">
        <title>Comparative genomics of 28 Salmonella enterica isolates: evidence for CRISPR-mediated adaptive sublineage evolution.</title>
        <authorList>
            <person name="Fricke W.F."/>
            <person name="Mammel M.K."/>
            <person name="McDermott P.F."/>
            <person name="Tartera C."/>
            <person name="White D.G."/>
            <person name="Leclerc J.E."/>
            <person name="Ravel J."/>
            <person name="Cebula T.A."/>
        </authorList>
    </citation>
    <scope>NUCLEOTIDE SEQUENCE [LARGE SCALE GENOMIC DNA]</scope>
    <source>
        <strain evidence="1 2">SL254</strain>
    </source>
</reference>
<accession>A0A0H3BRH4</accession>
<evidence type="ECO:0000313" key="1">
    <source>
        <dbReference type="EMBL" id="ACF62877.1"/>
    </source>
</evidence>
<dbReference type="Proteomes" id="UP000008824">
    <property type="component" value="Chromosome"/>
</dbReference>
<dbReference type="AlphaFoldDB" id="A0A0H3BRH4"/>
<evidence type="ECO:0000313" key="2">
    <source>
        <dbReference type="Proteomes" id="UP000008824"/>
    </source>
</evidence>
<protein>
    <submittedName>
        <fullName evidence="1">Uncharacterized protein</fullName>
    </submittedName>
</protein>
<proteinExistence type="predicted"/>
<dbReference type="EMBL" id="CP001113">
    <property type="protein sequence ID" value="ACF62877.1"/>
    <property type="molecule type" value="Genomic_DNA"/>
</dbReference>
<organism evidence="1 2">
    <name type="scientific">Salmonella newport (strain SL254)</name>
    <dbReference type="NCBI Taxonomy" id="423368"/>
    <lineage>
        <taxon>Bacteria</taxon>
        <taxon>Pseudomonadati</taxon>
        <taxon>Pseudomonadota</taxon>
        <taxon>Gammaproteobacteria</taxon>
        <taxon>Enterobacterales</taxon>
        <taxon>Enterobacteriaceae</taxon>
        <taxon>Salmonella</taxon>
    </lineage>
</organism>
<dbReference type="HOGENOM" id="CLU_2901587_0_0_6"/>
<gene>
    <name evidence="1" type="ordered locus">SNSL254_A2180</name>
</gene>
<dbReference type="KEGG" id="see:SNSL254_A2180"/>
<sequence length="62" mass="6309">MGVNASSDTAPKWEIFSDAFTAAADEEADVAGDLAVTCAAALTLTPLVSSFAVILSNDVPHL</sequence>